<proteinExistence type="predicted"/>
<evidence type="ECO:0000256" key="1">
    <source>
        <dbReference type="ARBA" id="ARBA00022857"/>
    </source>
</evidence>
<evidence type="ECO:0000313" key="4">
    <source>
        <dbReference type="Proteomes" id="UP000199503"/>
    </source>
</evidence>
<dbReference type="InterPro" id="IPR051603">
    <property type="entry name" value="Zinc-ADH_QOR/CCCR"/>
</dbReference>
<dbReference type="RefSeq" id="WP_089922675.1">
    <property type="nucleotide sequence ID" value="NZ_FOFV01000017.1"/>
</dbReference>
<organism evidence="3 4">
    <name type="scientific">Lentzea albida</name>
    <dbReference type="NCBI Taxonomy" id="65499"/>
    <lineage>
        <taxon>Bacteria</taxon>
        <taxon>Bacillati</taxon>
        <taxon>Actinomycetota</taxon>
        <taxon>Actinomycetes</taxon>
        <taxon>Pseudonocardiales</taxon>
        <taxon>Pseudonocardiaceae</taxon>
        <taxon>Lentzea</taxon>
    </lineage>
</organism>
<dbReference type="SMART" id="SM00829">
    <property type="entry name" value="PKS_ER"/>
    <property type="match status" value="1"/>
</dbReference>
<sequence>MIGTMRAAVLEAPGPPENLVVRDLPVPDPPAGWVRVRVRAFGLNRSDLLSRRGFPGHAVSLPRVLGAEAVGEVDLDRSGRFARGQQVAAVLTGMGRQLDGGYAEYACVPMAGICPFRSKLNWAVLGAMPTMFQTAYESLVVAVDLRRGQTVLVRGGTSSVGLAAILLAKNLGATVLATTRDPEKVDLLRLHGVDHVVIDDGFVEPQVRALFPDGVDGAVELVGWSTLADTLRATSETGTVCLTGSLGDETGSSHAGPAVSRDGRLVLCHGDRKPGPQVLQRMIDEVEAGRLDVPVGRVYRIADIARAHRDMEANLICGKAVVVVE</sequence>
<keyword evidence="1" id="KW-0521">NADP</keyword>
<keyword evidence="4" id="KW-1185">Reference proteome</keyword>
<dbReference type="EMBL" id="FOFV01000017">
    <property type="protein sequence ID" value="SES17482.1"/>
    <property type="molecule type" value="Genomic_DNA"/>
</dbReference>
<dbReference type="Gene3D" id="3.90.180.10">
    <property type="entry name" value="Medium-chain alcohol dehydrogenases, catalytic domain"/>
    <property type="match status" value="1"/>
</dbReference>
<dbReference type="Pfam" id="PF13602">
    <property type="entry name" value="ADH_zinc_N_2"/>
    <property type="match status" value="1"/>
</dbReference>
<reference evidence="4" key="1">
    <citation type="submission" date="2016-10" db="EMBL/GenBank/DDBJ databases">
        <authorList>
            <person name="Varghese N."/>
            <person name="Submissions S."/>
        </authorList>
    </citation>
    <scope>NUCLEOTIDE SEQUENCE [LARGE SCALE GENOMIC DNA]</scope>
    <source>
        <strain evidence="4">DSM 44437</strain>
    </source>
</reference>
<evidence type="ECO:0000313" key="3">
    <source>
        <dbReference type="EMBL" id="SES17482.1"/>
    </source>
</evidence>
<dbReference type="InterPro" id="IPR011032">
    <property type="entry name" value="GroES-like_sf"/>
</dbReference>
<dbReference type="InterPro" id="IPR013154">
    <property type="entry name" value="ADH-like_N"/>
</dbReference>
<dbReference type="Pfam" id="PF08240">
    <property type="entry name" value="ADH_N"/>
    <property type="match status" value="1"/>
</dbReference>
<feature type="domain" description="Enoyl reductase (ER)" evidence="2">
    <location>
        <begin position="14"/>
        <end position="322"/>
    </location>
</feature>
<dbReference type="InterPro" id="IPR020843">
    <property type="entry name" value="ER"/>
</dbReference>
<dbReference type="PANTHER" id="PTHR44154:SF1">
    <property type="entry name" value="QUINONE OXIDOREDUCTASE"/>
    <property type="match status" value="1"/>
</dbReference>
<protein>
    <submittedName>
        <fullName evidence="3">NADPH:quinone reductase</fullName>
    </submittedName>
</protein>
<dbReference type="InterPro" id="IPR036291">
    <property type="entry name" value="NAD(P)-bd_dom_sf"/>
</dbReference>
<dbReference type="Proteomes" id="UP000199503">
    <property type="component" value="Unassembled WGS sequence"/>
</dbReference>
<dbReference type="PANTHER" id="PTHR44154">
    <property type="entry name" value="QUINONE OXIDOREDUCTASE"/>
    <property type="match status" value="1"/>
</dbReference>
<dbReference type="SUPFAM" id="SSF50129">
    <property type="entry name" value="GroES-like"/>
    <property type="match status" value="1"/>
</dbReference>
<dbReference type="SUPFAM" id="SSF51735">
    <property type="entry name" value="NAD(P)-binding Rossmann-fold domains"/>
    <property type="match status" value="1"/>
</dbReference>
<dbReference type="GO" id="GO:0016491">
    <property type="term" value="F:oxidoreductase activity"/>
    <property type="evidence" value="ECO:0007669"/>
    <property type="project" value="InterPro"/>
</dbReference>
<dbReference type="STRING" id="65499.SAMN04488000_11780"/>
<accession>A0A1H9V730</accession>
<dbReference type="AlphaFoldDB" id="A0A1H9V730"/>
<gene>
    <name evidence="3" type="ORF">SAMN04488000_11780</name>
</gene>
<dbReference type="OrthoDB" id="9792162at2"/>
<evidence type="ECO:0000259" key="2">
    <source>
        <dbReference type="SMART" id="SM00829"/>
    </source>
</evidence>
<dbReference type="Gene3D" id="3.40.50.720">
    <property type="entry name" value="NAD(P)-binding Rossmann-like Domain"/>
    <property type="match status" value="1"/>
</dbReference>
<name>A0A1H9V730_9PSEU</name>